<dbReference type="CDD" id="cd00338">
    <property type="entry name" value="Ser_Recombinase"/>
    <property type="match status" value="1"/>
</dbReference>
<dbReference type="Gene3D" id="3.40.50.1390">
    <property type="entry name" value="Resolvase, N-terminal catalytic domain"/>
    <property type="match status" value="1"/>
</dbReference>
<dbReference type="InterPro" id="IPR036162">
    <property type="entry name" value="Resolvase-like_N_sf"/>
</dbReference>
<proteinExistence type="predicted"/>
<sequence>MEIERKKSELPERIGKLNNQIENASLTLYSSYVQCMIWALYGGQIIHSDISAVLKSLSTAFKSYIRTSPKSYTAIDGSSENNSTLNDFSSSPEEQTKRESKVRTNGRSKKTEEKQETDYSAAHGYARQSKTDEESEGEESASINSQKRNIHLCADEHGLEVENIYVDKNESGFSFNRPGLDELREEVEKNPQPVILDRADRFGRETLETLYVAAKLHYHHEVPIITDSYGKYELDKMSDQMQLAVRAIVAGESVKARIRAAWDAIETIFTESESWYTWFNKIPVAFKQKNEWIQKTEYGKEVISAIMEDFLETKNYSAVADLVKKSAKNKKLDNKADGKFETVGLEDERIRSVFEESDYEISELTGQKIKSIITNPVYVGKIRYPRSADEDEQKVMEVPELGFDGKDFEELFDEVDRVVEEIYEKNSLSQDTVDLEELSEKGLLLKAVDETDVVDVVCQECGSPMTKNGTGKIDGGTEVHYWMCPDYSGESEESRKHTHRKFPKERNGEWDDLKEHLNKEYPQYSDVVILRMCEI</sequence>
<feature type="domain" description="Resolvase/invertase-type recombinase catalytic" evidence="2">
    <location>
        <begin position="122"/>
        <end position="262"/>
    </location>
</feature>
<dbReference type="GO" id="GO:0003677">
    <property type="term" value="F:DNA binding"/>
    <property type="evidence" value="ECO:0007669"/>
    <property type="project" value="InterPro"/>
</dbReference>
<dbReference type="PANTHER" id="PTHR30461:SF26">
    <property type="entry name" value="RESOLVASE HOMOLOG YNEB"/>
    <property type="match status" value="1"/>
</dbReference>
<dbReference type="SUPFAM" id="SSF53041">
    <property type="entry name" value="Resolvase-like"/>
    <property type="match status" value="1"/>
</dbReference>
<evidence type="ECO:0000259" key="2">
    <source>
        <dbReference type="SMART" id="SM00857"/>
    </source>
</evidence>
<name>A0A9Q4GK28_9EURY</name>
<keyword evidence="4" id="KW-1185">Reference proteome</keyword>
<protein>
    <submittedName>
        <fullName evidence="3">Recombinase family protein</fullName>
    </submittedName>
</protein>
<dbReference type="RefSeq" id="WP_266088371.1">
    <property type="nucleotide sequence ID" value="NZ_RKLV01000012.1"/>
</dbReference>
<feature type="compositionally biased region" description="Polar residues" evidence="1">
    <location>
        <begin position="72"/>
        <end position="93"/>
    </location>
</feature>
<dbReference type="Proteomes" id="UP001149411">
    <property type="component" value="Unassembled WGS sequence"/>
</dbReference>
<dbReference type="InterPro" id="IPR038109">
    <property type="entry name" value="DNA_bind_recomb_sf"/>
</dbReference>
<dbReference type="AlphaFoldDB" id="A0A9Q4GK28"/>
<dbReference type="SMART" id="SM00857">
    <property type="entry name" value="Resolvase"/>
    <property type="match status" value="1"/>
</dbReference>
<feature type="region of interest" description="Disordered" evidence="1">
    <location>
        <begin position="72"/>
        <end position="147"/>
    </location>
</feature>
<reference evidence="3" key="1">
    <citation type="submission" date="2022-09" db="EMBL/GenBank/DDBJ databases">
        <title>Haloadaptaus new haloarchaeum isolated from saline soil.</title>
        <authorList>
            <person name="Duran-Viseras A."/>
            <person name="Sanchez-Porro C."/>
            <person name="Ventosa A."/>
        </authorList>
    </citation>
    <scope>NUCLEOTIDE SEQUENCE</scope>
    <source>
        <strain evidence="3">F3-133</strain>
    </source>
</reference>
<dbReference type="Pfam" id="PF07508">
    <property type="entry name" value="Recombinase"/>
    <property type="match status" value="1"/>
</dbReference>
<accession>A0A9Q4GK28</accession>
<dbReference type="InterPro" id="IPR006119">
    <property type="entry name" value="Resolv_N"/>
</dbReference>
<dbReference type="Gene3D" id="3.90.1750.20">
    <property type="entry name" value="Putative Large Serine Recombinase, Chain B, Domain 2"/>
    <property type="match status" value="1"/>
</dbReference>
<dbReference type="EMBL" id="RKLV01000012">
    <property type="protein sequence ID" value="MCX2819786.1"/>
    <property type="molecule type" value="Genomic_DNA"/>
</dbReference>
<dbReference type="Pfam" id="PF00239">
    <property type="entry name" value="Resolvase"/>
    <property type="match status" value="1"/>
</dbReference>
<evidence type="ECO:0000313" key="3">
    <source>
        <dbReference type="EMBL" id="MCX2819786.1"/>
    </source>
</evidence>
<dbReference type="GO" id="GO:0000150">
    <property type="term" value="F:DNA strand exchange activity"/>
    <property type="evidence" value="ECO:0007669"/>
    <property type="project" value="InterPro"/>
</dbReference>
<dbReference type="InterPro" id="IPR050639">
    <property type="entry name" value="SSR_resolvase"/>
</dbReference>
<comment type="caution">
    <text evidence="3">The sequence shown here is derived from an EMBL/GenBank/DDBJ whole genome shotgun (WGS) entry which is preliminary data.</text>
</comment>
<evidence type="ECO:0000256" key="1">
    <source>
        <dbReference type="SAM" id="MobiDB-lite"/>
    </source>
</evidence>
<organism evidence="3 4">
    <name type="scientific">Halorutilus salinus</name>
    <dbReference type="NCBI Taxonomy" id="2487751"/>
    <lineage>
        <taxon>Archaea</taxon>
        <taxon>Methanobacteriati</taxon>
        <taxon>Methanobacteriota</taxon>
        <taxon>Stenosarchaea group</taxon>
        <taxon>Halobacteria</taxon>
        <taxon>Halorutilales</taxon>
        <taxon>Halorutilaceae</taxon>
        <taxon>Halorutilus</taxon>
    </lineage>
</organism>
<dbReference type="PANTHER" id="PTHR30461">
    <property type="entry name" value="DNA-INVERTASE FROM LAMBDOID PROPHAGE"/>
    <property type="match status" value="1"/>
</dbReference>
<dbReference type="InterPro" id="IPR011109">
    <property type="entry name" value="DNA_bind_recombinase_dom"/>
</dbReference>
<gene>
    <name evidence="3" type="ORF">EGH25_10540</name>
</gene>
<evidence type="ECO:0000313" key="4">
    <source>
        <dbReference type="Proteomes" id="UP001149411"/>
    </source>
</evidence>